<dbReference type="AlphaFoldDB" id="A0AAE9EMQ0"/>
<gene>
    <name evidence="2" type="ORF">L5515_005198</name>
</gene>
<dbReference type="Proteomes" id="UP000829354">
    <property type="component" value="Chromosome III"/>
</dbReference>
<sequence length="275" mass="32144">MGRLANSSPTPPAIQGIEEDVRSNFRGLGIEQITMDNAQVSSHVAMVQYTERRDALWGRIEANKDVDPQMTGPFWQEEFHDAFARIATGERMIERCREVQRMHWLHMEGRIEESMRIREAIQERMAGRRQGVEDEMEDSDVSDDSDDEDLEARDSEDSDNEDLEDSDGSSDPEFFEGDDSDVDDYEIVLNPEADHEDVGDYGMVQYNENEQSSEFEYVVVDLDDYEMLEYNENDQEEDFENPEFEYEQLEHEQFEIVYYGEQMEESDDEEIDVVN</sequence>
<organism evidence="2 3">
    <name type="scientific">Caenorhabditis briggsae</name>
    <dbReference type="NCBI Taxonomy" id="6238"/>
    <lineage>
        <taxon>Eukaryota</taxon>
        <taxon>Metazoa</taxon>
        <taxon>Ecdysozoa</taxon>
        <taxon>Nematoda</taxon>
        <taxon>Chromadorea</taxon>
        <taxon>Rhabditida</taxon>
        <taxon>Rhabditina</taxon>
        <taxon>Rhabditomorpha</taxon>
        <taxon>Rhabditoidea</taxon>
        <taxon>Rhabditidae</taxon>
        <taxon>Peloderinae</taxon>
        <taxon>Caenorhabditis</taxon>
    </lineage>
</organism>
<dbReference type="EMBL" id="CP092622">
    <property type="protein sequence ID" value="UMM25325.1"/>
    <property type="molecule type" value="Genomic_DNA"/>
</dbReference>
<protein>
    <submittedName>
        <fullName evidence="2">Uncharacterized protein</fullName>
    </submittedName>
</protein>
<accession>A0AAE9EMQ0</accession>
<feature type="region of interest" description="Disordered" evidence="1">
    <location>
        <begin position="126"/>
        <end position="182"/>
    </location>
</feature>
<name>A0AAE9EMQ0_CAEBR</name>
<keyword evidence="3" id="KW-1185">Reference proteome</keyword>
<evidence type="ECO:0000313" key="3">
    <source>
        <dbReference type="Proteomes" id="UP000829354"/>
    </source>
</evidence>
<reference evidence="2 3" key="1">
    <citation type="submission" date="2022-04" db="EMBL/GenBank/DDBJ databases">
        <title>Chromosome-level reference genomes for two strains of Caenorhabditis briggsae: an improved platform for comparative genomics.</title>
        <authorList>
            <person name="Stevens L."/>
            <person name="Andersen E."/>
        </authorList>
    </citation>
    <scope>NUCLEOTIDE SEQUENCE [LARGE SCALE GENOMIC DNA]</scope>
    <source>
        <strain evidence="2">VX34</strain>
        <tissue evidence="2">Whole-organism</tissue>
    </source>
</reference>
<evidence type="ECO:0000313" key="2">
    <source>
        <dbReference type="EMBL" id="UMM25325.1"/>
    </source>
</evidence>
<feature type="compositionally biased region" description="Acidic residues" evidence="1">
    <location>
        <begin position="133"/>
        <end position="182"/>
    </location>
</feature>
<evidence type="ECO:0000256" key="1">
    <source>
        <dbReference type="SAM" id="MobiDB-lite"/>
    </source>
</evidence>
<proteinExistence type="predicted"/>